<evidence type="ECO:0000256" key="6">
    <source>
        <dbReference type="ARBA" id="ARBA00022801"/>
    </source>
</evidence>
<dbReference type="Pfam" id="PF00450">
    <property type="entry name" value="Peptidase_S10"/>
    <property type="match status" value="1"/>
</dbReference>
<dbReference type="PANTHER" id="PTHR11802:SF469">
    <property type="entry name" value="CARBOXYPEPTIDASE"/>
    <property type="match status" value="1"/>
</dbReference>
<gene>
    <name evidence="10" type="ORF">PIB30_059970</name>
</gene>
<evidence type="ECO:0000256" key="5">
    <source>
        <dbReference type="ARBA" id="ARBA00022670"/>
    </source>
</evidence>
<evidence type="ECO:0000256" key="9">
    <source>
        <dbReference type="SAM" id="Phobius"/>
    </source>
</evidence>
<name>A0ABU6WN73_9FABA</name>
<comment type="caution">
    <text evidence="10">The sequence shown here is derived from an EMBL/GenBank/DDBJ whole genome shotgun (WGS) entry which is preliminary data.</text>
</comment>
<organism evidence="10 11">
    <name type="scientific">Stylosanthes scabra</name>
    <dbReference type="NCBI Taxonomy" id="79078"/>
    <lineage>
        <taxon>Eukaryota</taxon>
        <taxon>Viridiplantae</taxon>
        <taxon>Streptophyta</taxon>
        <taxon>Embryophyta</taxon>
        <taxon>Tracheophyta</taxon>
        <taxon>Spermatophyta</taxon>
        <taxon>Magnoliopsida</taxon>
        <taxon>eudicotyledons</taxon>
        <taxon>Gunneridae</taxon>
        <taxon>Pentapetalae</taxon>
        <taxon>rosids</taxon>
        <taxon>fabids</taxon>
        <taxon>Fabales</taxon>
        <taxon>Fabaceae</taxon>
        <taxon>Papilionoideae</taxon>
        <taxon>50 kb inversion clade</taxon>
        <taxon>dalbergioids sensu lato</taxon>
        <taxon>Dalbergieae</taxon>
        <taxon>Pterocarpus clade</taxon>
        <taxon>Stylosanthes</taxon>
    </lineage>
</organism>
<sequence>MESTHFFLISIAISISFCFIIQTHVLASSNSNNPFPKEAHPTKTGYLPVSTTSSSAIFYTFYEAQNSTLPLSQTPLLIWLQGGPGGSSMFGNLYEIGPWTFSDKSFTFRPNSGTWNRIFALLFLDNPIGTGFSIASSPKEIPTDQNGVAKHLFAAITTFLKLHPEFKHRPIYITGESYGGKYIVSIGYNILKENTRLSDSERVNLVGVTIGDGATDPETQTVTHAITAYHAGLNNDKKKEELEKIQMEAVTLAQNLKWSEATDAQTKVLTRLQEMARLATVYDYTRKDHPYHFKDWMTELLNMAEVKKTLGVNESLVWALHNSDVKAALYADMMKSVKFMVEELLRSNSVRVLLYQGQWDLLDGPVQVEAWVKTMEWEGIVEYMNAERKIWKVNGEFAGYVQQWKSLTNVVVLGGGHYVPADQPLNAQAMIEDWVLQRDAAGAEGLATRRTRDSSV</sequence>
<keyword evidence="4 8" id="KW-0121">Carboxypeptidase</keyword>
<keyword evidence="9" id="KW-1133">Transmembrane helix</keyword>
<feature type="transmembrane region" description="Helical" evidence="9">
    <location>
        <begin position="6"/>
        <end position="27"/>
    </location>
</feature>
<evidence type="ECO:0000256" key="1">
    <source>
        <dbReference type="ARBA" id="ARBA00004613"/>
    </source>
</evidence>
<dbReference type="EC" id="3.4.16.-" evidence="8"/>
<dbReference type="PRINTS" id="PR00724">
    <property type="entry name" value="CRBOXYPTASEC"/>
</dbReference>
<evidence type="ECO:0000256" key="7">
    <source>
        <dbReference type="ARBA" id="ARBA00023180"/>
    </source>
</evidence>
<evidence type="ECO:0000256" key="2">
    <source>
        <dbReference type="ARBA" id="ARBA00009431"/>
    </source>
</evidence>
<proteinExistence type="inferred from homology"/>
<dbReference type="SUPFAM" id="SSF53474">
    <property type="entry name" value="alpha/beta-Hydrolases"/>
    <property type="match status" value="1"/>
</dbReference>
<dbReference type="PROSITE" id="PS00131">
    <property type="entry name" value="CARBOXYPEPT_SER_SER"/>
    <property type="match status" value="1"/>
</dbReference>
<keyword evidence="7" id="KW-0325">Glycoprotein</keyword>
<comment type="subcellular location">
    <subcellularLocation>
        <location evidence="1">Secreted</location>
    </subcellularLocation>
</comment>
<comment type="similarity">
    <text evidence="2 8">Belongs to the peptidase S10 family.</text>
</comment>
<dbReference type="InterPro" id="IPR033124">
    <property type="entry name" value="Ser_caboxypep_his_AS"/>
</dbReference>
<dbReference type="InterPro" id="IPR001563">
    <property type="entry name" value="Peptidase_S10"/>
</dbReference>
<evidence type="ECO:0000313" key="10">
    <source>
        <dbReference type="EMBL" id="MED6185738.1"/>
    </source>
</evidence>
<keyword evidence="9" id="KW-0472">Membrane</keyword>
<dbReference type="PROSITE" id="PS00560">
    <property type="entry name" value="CARBOXYPEPT_SER_HIS"/>
    <property type="match status" value="1"/>
</dbReference>
<keyword evidence="5 8" id="KW-0645">Protease</keyword>
<evidence type="ECO:0000313" key="11">
    <source>
        <dbReference type="Proteomes" id="UP001341840"/>
    </source>
</evidence>
<evidence type="ECO:0000256" key="8">
    <source>
        <dbReference type="RuleBase" id="RU361156"/>
    </source>
</evidence>
<protein>
    <recommendedName>
        <fullName evidence="8">Carboxypeptidase</fullName>
        <ecNumber evidence="8">3.4.16.-</ecNumber>
    </recommendedName>
</protein>
<evidence type="ECO:0000256" key="3">
    <source>
        <dbReference type="ARBA" id="ARBA00022525"/>
    </source>
</evidence>
<dbReference type="InterPro" id="IPR029058">
    <property type="entry name" value="AB_hydrolase_fold"/>
</dbReference>
<dbReference type="Gene3D" id="3.40.50.1820">
    <property type="entry name" value="alpha/beta hydrolase"/>
    <property type="match status" value="1"/>
</dbReference>
<dbReference type="Proteomes" id="UP001341840">
    <property type="component" value="Unassembled WGS sequence"/>
</dbReference>
<dbReference type="PANTHER" id="PTHR11802">
    <property type="entry name" value="SERINE PROTEASE FAMILY S10 SERINE CARBOXYPEPTIDASE"/>
    <property type="match status" value="1"/>
</dbReference>
<dbReference type="EMBL" id="JASCZI010181766">
    <property type="protein sequence ID" value="MED6185738.1"/>
    <property type="molecule type" value="Genomic_DNA"/>
</dbReference>
<evidence type="ECO:0000256" key="4">
    <source>
        <dbReference type="ARBA" id="ARBA00022645"/>
    </source>
</evidence>
<keyword evidence="9" id="KW-0812">Transmembrane</keyword>
<keyword evidence="6 8" id="KW-0378">Hydrolase</keyword>
<dbReference type="InterPro" id="IPR018202">
    <property type="entry name" value="Ser_caboxypep_ser_AS"/>
</dbReference>
<accession>A0ABU6WN73</accession>
<keyword evidence="11" id="KW-1185">Reference proteome</keyword>
<reference evidence="10 11" key="1">
    <citation type="journal article" date="2023" name="Plants (Basel)">
        <title>Bridging the Gap: Combining Genomics and Transcriptomics Approaches to Understand Stylosanthes scabra, an Orphan Legume from the Brazilian Caatinga.</title>
        <authorList>
            <person name="Ferreira-Neto J.R.C."/>
            <person name="da Silva M.D."/>
            <person name="Binneck E."/>
            <person name="de Melo N.F."/>
            <person name="da Silva R.H."/>
            <person name="de Melo A.L.T.M."/>
            <person name="Pandolfi V."/>
            <person name="Bustamante F.O."/>
            <person name="Brasileiro-Vidal A.C."/>
            <person name="Benko-Iseppon A.M."/>
        </authorList>
    </citation>
    <scope>NUCLEOTIDE SEQUENCE [LARGE SCALE GENOMIC DNA]</scope>
    <source>
        <tissue evidence="10">Leaves</tissue>
    </source>
</reference>
<keyword evidence="3" id="KW-0964">Secreted</keyword>